<reference evidence="5" key="1">
    <citation type="submission" date="2014-12" db="EMBL/GenBank/DDBJ databases">
        <title>Insight into the proteome of Arion vulgaris.</title>
        <authorList>
            <person name="Aradska J."/>
            <person name="Bulat T."/>
            <person name="Smidak R."/>
            <person name="Sarate P."/>
            <person name="Gangsoo J."/>
            <person name="Sialana F."/>
            <person name="Bilban M."/>
            <person name="Lubec G."/>
        </authorList>
    </citation>
    <scope>NUCLEOTIDE SEQUENCE</scope>
    <source>
        <tissue evidence="5">Skin</tissue>
    </source>
</reference>
<dbReference type="InterPro" id="IPR001478">
    <property type="entry name" value="PDZ"/>
</dbReference>
<dbReference type="EMBL" id="HACG01011167">
    <property type="protein sequence ID" value="CEK58032.1"/>
    <property type="molecule type" value="Transcribed_RNA"/>
</dbReference>
<comment type="subcellular location">
    <subcellularLocation>
        <location evidence="2">Cell surface</location>
    </subcellularLocation>
    <subcellularLocation>
        <location evidence="1">Cytoplasm</location>
        <location evidence="1">Cytoskeleton</location>
        <location evidence="1">Cilium basal body</location>
    </subcellularLocation>
</comment>
<sequence length="141" mass="15855">ESQGVRIAVPETGMLDTKTDLDSRNSEQEMRLKHITLTPDHRVLSGNESSGVELCKKLFGITVFEYNNGKTKWNHISRNRKLVVQGVVEGSASHTSGKINRGDMLVRINDVSVSWHNFTSLLRSLNKRKSVKLTIQSPRIV</sequence>
<dbReference type="SMART" id="SM00228">
    <property type="entry name" value="PDZ"/>
    <property type="match status" value="1"/>
</dbReference>
<dbReference type="GO" id="GO:0005929">
    <property type="term" value="C:cilium"/>
    <property type="evidence" value="ECO:0007669"/>
    <property type="project" value="TreeGrafter"/>
</dbReference>
<dbReference type="AlphaFoldDB" id="A0A0B6YPH9"/>
<feature type="domain" description="PDZ" evidence="4">
    <location>
        <begin position="42"/>
        <end position="141"/>
    </location>
</feature>
<dbReference type="SUPFAM" id="SSF50156">
    <property type="entry name" value="PDZ domain-like"/>
    <property type="match status" value="1"/>
</dbReference>
<proteinExistence type="predicted"/>
<accession>A0A0B6YPH9</accession>
<evidence type="ECO:0000313" key="5">
    <source>
        <dbReference type="EMBL" id="CEK58032.1"/>
    </source>
</evidence>
<dbReference type="GO" id="GO:0009986">
    <property type="term" value="C:cell surface"/>
    <property type="evidence" value="ECO:0007669"/>
    <property type="project" value="UniProtKB-SubCell"/>
</dbReference>
<feature type="non-terminal residue" evidence="5">
    <location>
        <position position="141"/>
    </location>
</feature>
<gene>
    <name evidence="5" type="primary">ORF31798</name>
</gene>
<evidence type="ECO:0000256" key="1">
    <source>
        <dbReference type="ARBA" id="ARBA00004120"/>
    </source>
</evidence>
<evidence type="ECO:0000256" key="2">
    <source>
        <dbReference type="ARBA" id="ARBA00004241"/>
    </source>
</evidence>
<dbReference type="PANTHER" id="PTHR21082">
    <property type="entry name" value="PROTEIN INTURNED"/>
    <property type="match status" value="1"/>
</dbReference>
<dbReference type="GO" id="GO:0005737">
    <property type="term" value="C:cytoplasm"/>
    <property type="evidence" value="ECO:0007669"/>
    <property type="project" value="TreeGrafter"/>
</dbReference>
<dbReference type="Gene3D" id="2.30.42.10">
    <property type="match status" value="1"/>
</dbReference>
<name>A0A0B6YPH9_9EUPU</name>
<dbReference type="GO" id="GO:0060271">
    <property type="term" value="P:cilium assembly"/>
    <property type="evidence" value="ECO:0007669"/>
    <property type="project" value="InterPro"/>
</dbReference>
<evidence type="ECO:0000256" key="3">
    <source>
        <dbReference type="ARBA" id="ARBA00032633"/>
    </source>
</evidence>
<dbReference type="Pfam" id="PF00595">
    <property type="entry name" value="PDZ"/>
    <property type="match status" value="1"/>
</dbReference>
<dbReference type="GO" id="GO:0001736">
    <property type="term" value="P:establishment of planar polarity"/>
    <property type="evidence" value="ECO:0007669"/>
    <property type="project" value="InterPro"/>
</dbReference>
<dbReference type="PANTHER" id="PTHR21082:SF4">
    <property type="entry name" value="PROTEIN INTURNED"/>
    <property type="match status" value="1"/>
</dbReference>
<dbReference type="InterPro" id="IPR036034">
    <property type="entry name" value="PDZ_sf"/>
</dbReference>
<dbReference type="InterPro" id="IPR039151">
    <property type="entry name" value="INTU"/>
</dbReference>
<organism evidence="5">
    <name type="scientific">Arion vulgaris</name>
    <dbReference type="NCBI Taxonomy" id="1028688"/>
    <lineage>
        <taxon>Eukaryota</taxon>
        <taxon>Metazoa</taxon>
        <taxon>Spiralia</taxon>
        <taxon>Lophotrochozoa</taxon>
        <taxon>Mollusca</taxon>
        <taxon>Gastropoda</taxon>
        <taxon>Heterobranchia</taxon>
        <taxon>Euthyneura</taxon>
        <taxon>Panpulmonata</taxon>
        <taxon>Eupulmonata</taxon>
        <taxon>Stylommatophora</taxon>
        <taxon>Helicina</taxon>
        <taxon>Arionoidea</taxon>
        <taxon>Arionidae</taxon>
        <taxon>Arion</taxon>
    </lineage>
</organism>
<protein>
    <recommendedName>
        <fullName evidence="3">Inturned planar cell polarity effector homolog</fullName>
    </recommendedName>
</protein>
<feature type="non-terminal residue" evidence="5">
    <location>
        <position position="1"/>
    </location>
</feature>
<dbReference type="GO" id="GO:0007399">
    <property type="term" value="P:nervous system development"/>
    <property type="evidence" value="ECO:0007669"/>
    <property type="project" value="TreeGrafter"/>
</dbReference>
<dbReference type="PROSITE" id="PS50106">
    <property type="entry name" value="PDZ"/>
    <property type="match status" value="1"/>
</dbReference>
<evidence type="ECO:0000259" key="4">
    <source>
        <dbReference type="PROSITE" id="PS50106"/>
    </source>
</evidence>